<organism evidence="2 3">
    <name type="scientific">Undibacterium rivi</name>
    <dbReference type="NCBI Taxonomy" id="2828729"/>
    <lineage>
        <taxon>Bacteria</taxon>
        <taxon>Pseudomonadati</taxon>
        <taxon>Pseudomonadota</taxon>
        <taxon>Betaproteobacteria</taxon>
        <taxon>Burkholderiales</taxon>
        <taxon>Oxalobacteraceae</taxon>
        <taxon>Undibacterium</taxon>
    </lineage>
</organism>
<keyword evidence="3" id="KW-1185">Reference proteome</keyword>
<evidence type="ECO:0000313" key="3">
    <source>
        <dbReference type="Proteomes" id="UP000682982"/>
    </source>
</evidence>
<comment type="caution">
    <text evidence="2">The sequence shown here is derived from an EMBL/GenBank/DDBJ whole genome shotgun (WGS) entry which is preliminary data.</text>
</comment>
<dbReference type="Proteomes" id="UP000682982">
    <property type="component" value="Unassembled WGS sequence"/>
</dbReference>
<keyword evidence="1" id="KW-0472">Membrane</keyword>
<evidence type="ECO:0000256" key="1">
    <source>
        <dbReference type="SAM" id="Phobius"/>
    </source>
</evidence>
<protein>
    <recommendedName>
        <fullName evidence="4">QacE</fullName>
    </recommendedName>
</protein>
<dbReference type="InterPro" id="IPR045629">
    <property type="entry name" value="DUF6232"/>
</dbReference>
<proteinExistence type="predicted"/>
<gene>
    <name evidence="2" type="ORF">KDM87_00285</name>
</gene>
<evidence type="ECO:0000313" key="2">
    <source>
        <dbReference type="EMBL" id="MBR7791016.1"/>
    </source>
</evidence>
<dbReference type="RefSeq" id="WP_212677258.1">
    <property type="nucleotide sequence ID" value="NZ_JAGSPK010000001.1"/>
</dbReference>
<feature type="transmembrane region" description="Helical" evidence="1">
    <location>
        <begin position="47"/>
        <end position="75"/>
    </location>
</feature>
<keyword evidence="1" id="KW-0812">Transmembrane</keyword>
<evidence type="ECO:0008006" key="4">
    <source>
        <dbReference type="Google" id="ProtNLM"/>
    </source>
</evidence>
<dbReference type="Pfam" id="PF19744">
    <property type="entry name" value="DUF6232"/>
    <property type="match status" value="1"/>
</dbReference>
<reference evidence="2 3" key="1">
    <citation type="submission" date="2021-04" db="EMBL/GenBank/DDBJ databases">
        <title>novel species isolated from subtropical streams in China.</title>
        <authorList>
            <person name="Lu H."/>
        </authorList>
    </citation>
    <scope>NUCLEOTIDE SEQUENCE [LARGE SCALE GENOMIC DNA]</scope>
    <source>
        <strain evidence="2 3">FT147W</strain>
    </source>
</reference>
<sequence length="119" mass="13171">MEEKTFFEHDGVKVSSARFVVDGQTFAMSNITSVNPVTQVPNRVGGILFLLLGLATISQNAFFGIPLVAISIYYLSKQKTMFHIMLRTSGGETKALTTYQKEYLDQVVSALNEAIVYRG</sequence>
<keyword evidence="1" id="KW-1133">Transmembrane helix</keyword>
<dbReference type="EMBL" id="JAGSPK010000001">
    <property type="protein sequence ID" value="MBR7791016.1"/>
    <property type="molecule type" value="Genomic_DNA"/>
</dbReference>
<name>A0ABS5GX35_9BURK</name>
<accession>A0ABS5GX35</accession>